<evidence type="ECO:0000313" key="1">
    <source>
        <dbReference type="EMBL" id="KAL3054337.1"/>
    </source>
</evidence>
<evidence type="ECO:0000313" key="2">
    <source>
        <dbReference type="Proteomes" id="UP001619887"/>
    </source>
</evidence>
<comment type="caution">
    <text evidence="1">The sequence shown here is derived from an EMBL/GenBank/DDBJ whole genome shotgun (WGS) entry which is preliminary data.</text>
</comment>
<dbReference type="AlphaFoldDB" id="A0ABD2GJX6"/>
<protein>
    <submittedName>
        <fullName evidence="1">Uncharacterized protein</fullName>
    </submittedName>
</protein>
<name>A0ABD2GJX6_PAGBO</name>
<reference evidence="1 2" key="1">
    <citation type="journal article" date="2022" name="G3 (Bethesda)">
        <title>Evaluating Illumina-, Nanopore-, and PacBio-based genome assembly strategies with the bald notothen, Trematomus borchgrevinki.</title>
        <authorList>
            <person name="Rayamajhi N."/>
            <person name="Cheng C.C."/>
            <person name="Catchen J.M."/>
        </authorList>
    </citation>
    <scope>NUCLEOTIDE SEQUENCE [LARGE SCALE GENOMIC DNA]</scope>
    <source>
        <strain evidence="1">AGRC-2024</strain>
    </source>
</reference>
<accession>A0ABD2GJX6</accession>
<keyword evidence="2" id="KW-1185">Reference proteome</keyword>
<reference evidence="1 2" key="2">
    <citation type="journal article" date="2024" name="G3 (Bethesda)">
        <title>The genome of the cryopelagic Antarctic bald notothen, Trematomus borchgrevinki.</title>
        <authorList>
            <person name="Rayamajhi N."/>
            <person name="Rivera-Colon A.G."/>
            <person name="Minhas B.F."/>
            <person name="Cheng C.C."/>
            <person name="Catchen J.M."/>
        </authorList>
    </citation>
    <scope>NUCLEOTIDE SEQUENCE [LARGE SCALE GENOMIC DNA]</scope>
    <source>
        <strain evidence="1">AGRC-2024</strain>
    </source>
</reference>
<proteinExistence type="predicted"/>
<dbReference type="Proteomes" id="UP001619887">
    <property type="component" value="Unassembled WGS sequence"/>
</dbReference>
<gene>
    <name evidence="1" type="ORF">OYC64_006626</name>
</gene>
<dbReference type="EMBL" id="JBIYXZ010002078">
    <property type="protein sequence ID" value="KAL3054337.1"/>
    <property type="molecule type" value="Genomic_DNA"/>
</dbReference>
<sequence>MTAVDWPFPVLASPGDPGSPVLSLNTLFNDTSNTAGHNRCFLMHIDILEAK</sequence>
<organism evidence="1 2">
    <name type="scientific">Pagothenia borchgrevinki</name>
    <name type="common">Bald rockcod</name>
    <name type="synonym">Trematomus borchgrevinki</name>
    <dbReference type="NCBI Taxonomy" id="8213"/>
    <lineage>
        <taxon>Eukaryota</taxon>
        <taxon>Metazoa</taxon>
        <taxon>Chordata</taxon>
        <taxon>Craniata</taxon>
        <taxon>Vertebrata</taxon>
        <taxon>Euteleostomi</taxon>
        <taxon>Actinopterygii</taxon>
        <taxon>Neopterygii</taxon>
        <taxon>Teleostei</taxon>
        <taxon>Neoteleostei</taxon>
        <taxon>Acanthomorphata</taxon>
        <taxon>Eupercaria</taxon>
        <taxon>Perciformes</taxon>
        <taxon>Notothenioidei</taxon>
        <taxon>Nototheniidae</taxon>
        <taxon>Pagothenia</taxon>
    </lineage>
</organism>